<evidence type="ECO:0000313" key="6">
    <source>
        <dbReference type="Proteomes" id="UP000031586"/>
    </source>
</evidence>
<sequence length="520" mass="58748">MMTKSLPKIYLYSRISSLSQQSGTGLQQQRNQQPLLSELSHRYSLPISNETFEDIGVSAYKGNHLQASFGKILDAISSGRIAKGSILVVFSLDRISRQQVNLAMELFLSVINKGVSIYTTSDNMLYDHNDEHISQNIILSVLTMQRAHEESRTKSKRTRGNALTIIKGIEANDPAYFQDGYTRAIKSVGSHPWWLDISSGYVKPHPKYFPIARAIVKRIINLESTITIFRWLEKNYDAPPRSRGKWNPVLIDKMTANTMLTGKRILTIDGSDYNLPNYAPAVCSEKDFDLLRATRSGKYKKDNVTKPKVTGLLNGINTLKCGICGGGMSCNRSGKYYRYACINAANGTAKHPQWGTPIEPIENYITQQARLRAFNNIAQPASDNLKSLLQNQSDLTSQLEQLEIEYQEYRADGLRPPRVLVAELSDLESQLEQIQESIDAERITTAKGTLPNVWRSLFTDYAEADFLDKQQVDLRLQFRNVLRHMIDRIEAKPTGRKDGNRNIIEYVVKWSNGDTTVTSL</sequence>
<dbReference type="Gene3D" id="3.90.1750.20">
    <property type="entry name" value="Putative Large Serine Recombinase, Chain B, Domain 2"/>
    <property type="match status" value="1"/>
</dbReference>
<dbReference type="PANTHER" id="PTHR30461:SF2">
    <property type="entry name" value="SERINE RECOMBINASE PINE-RELATED"/>
    <property type="match status" value="1"/>
</dbReference>
<dbReference type="RefSeq" id="WP_020194943.1">
    <property type="nucleotide sequence ID" value="NZ_BAOH01000009.1"/>
</dbReference>
<evidence type="ECO:0000256" key="2">
    <source>
        <dbReference type="ARBA" id="ARBA00023172"/>
    </source>
</evidence>
<dbReference type="Proteomes" id="UP000031586">
    <property type="component" value="Unassembled WGS sequence"/>
</dbReference>
<dbReference type="SUPFAM" id="SSF53041">
    <property type="entry name" value="Resolvase-like"/>
    <property type="match status" value="1"/>
</dbReference>
<dbReference type="CDD" id="cd00338">
    <property type="entry name" value="Ser_Recombinase"/>
    <property type="match status" value="1"/>
</dbReference>
<dbReference type="SMART" id="SM00857">
    <property type="entry name" value="Resolvase"/>
    <property type="match status" value="1"/>
</dbReference>
<dbReference type="Gene3D" id="3.40.50.1390">
    <property type="entry name" value="Resolvase, N-terminal catalytic domain"/>
    <property type="match status" value="1"/>
</dbReference>
<dbReference type="GO" id="GO:0000150">
    <property type="term" value="F:DNA strand exchange activity"/>
    <property type="evidence" value="ECO:0007669"/>
    <property type="project" value="InterPro"/>
</dbReference>
<dbReference type="InterPro" id="IPR036162">
    <property type="entry name" value="Resolvase-like_N_sf"/>
</dbReference>
<dbReference type="AlphaFoldDB" id="A0A0C1ZLU1"/>
<dbReference type="PATRIC" id="fig|1229493.5.peg.409"/>
<comment type="caution">
    <text evidence="5">The sequence shown here is derived from an EMBL/GenBank/DDBJ whole genome shotgun (WGS) entry which is preliminary data.</text>
</comment>
<proteinExistence type="predicted"/>
<dbReference type="PANTHER" id="PTHR30461">
    <property type="entry name" value="DNA-INVERTASE FROM LAMBDOID PROPHAGE"/>
    <property type="match status" value="1"/>
</dbReference>
<dbReference type="Pfam" id="PF00239">
    <property type="entry name" value="Resolvase"/>
    <property type="match status" value="1"/>
</dbReference>
<dbReference type="InterPro" id="IPR038109">
    <property type="entry name" value="DNA_bind_recomb_sf"/>
</dbReference>
<evidence type="ECO:0000259" key="4">
    <source>
        <dbReference type="SMART" id="SM00857"/>
    </source>
</evidence>
<gene>
    <name evidence="5" type="ORF">H735_06720</name>
</gene>
<organism evidence="5 6">
    <name type="scientific">Vibrio owensii CAIM 1854 = LMG 25443</name>
    <dbReference type="NCBI Taxonomy" id="1229493"/>
    <lineage>
        <taxon>Bacteria</taxon>
        <taxon>Pseudomonadati</taxon>
        <taxon>Pseudomonadota</taxon>
        <taxon>Gammaproteobacteria</taxon>
        <taxon>Vibrionales</taxon>
        <taxon>Vibrionaceae</taxon>
        <taxon>Vibrio</taxon>
    </lineage>
</organism>
<keyword evidence="1" id="KW-0238">DNA-binding</keyword>
<feature type="coiled-coil region" evidence="3">
    <location>
        <begin position="385"/>
        <end position="444"/>
    </location>
</feature>
<keyword evidence="3" id="KW-0175">Coiled coil</keyword>
<dbReference type="EMBL" id="JPRD01000011">
    <property type="protein sequence ID" value="KIF54076.1"/>
    <property type="molecule type" value="Genomic_DNA"/>
</dbReference>
<feature type="domain" description="Resolvase/invertase-type recombinase catalytic" evidence="4">
    <location>
        <begin position="9"/>
        <end position="162"/>
    </location>
</feature>
<dbReference type="InterPro" id="IPR006119">
    <property type="entry name" value="Resolv_N"/>
</dbReference>
<accession>A0A0C1ZLU1</accession>
<evidence type="ECO:0000256" key="1">
    <source>
        <dbReference type="ARBA" id="ARBA00023125"/>
    </source>
</evidence>
<evidence type="ECO:0000313" key="5">
    <source>
        <dbReference type="EMBL" id="KIF54076.1"/>
    </source>
</evidence>
<name>A0A0C1ZLU1_9VIBR</name>
<evidence type="ECO:0000256" key="3">
    <source>
        <dbReference type="SAM" id="Coils"/>
    </source>
</evidence>
<keyword evidence="2" id="KW-0233">DNA recombination</keyword>
<dbReference type="InterPro" id="IPR050639">
    <property type="entry name" value="SSR_resolvase"/>
</dbReference>
<reference evidence="5 6" key="1">
    <citation type="submission" date="2014-07" db="EMBL/GenBank/DDBJ databases">
        <title>Unique and conserved regions in Vibrio harveyi and related species in comparison with the shrimp pathogen Vibrio harveyi CAIM 1792.</title>
        <authorList>
            <person name="Espinoza-Valles I."/>
            <person name="Vora G."/>
            <person name="Leekitcharoenphon P."/>
            <person name="Ussery D."/>
            <person name="Hoj L."/>
            <person name="Gomez-Gil B."/>
        </authorList>
    </citation>
    <scope>NUCLEOTIDE SEQUENCE [LARGE SCALE GENOMIC DNA]</scope>
    <source>
        <strain evidence="6">CAIM 1854 / LMG 25443</strain>
    </source>
</reference>
<protein>
    <recommendedName>
        <fullName evidence="4">Resolvase/invertase-type recombinase catalytic domain-containing protein</fullName>
    </recommendedName>
</protein>
<dbReference type="GO" id="GO:0003677">
    <property type="term" value="F:DNA binding"/>
    <property type="evidence" value="ECO:0007669"/>
    <property type="project" value="UniProtKB-KW"/>
</dbReference>